<dbReference type="PANTHER" id="PTHR12121:SF31">
    <property type="entry name" value="FAMILY PROTEIN, PUTATIVE, EXPRESSED-RELATED"/>
    <property type="match status" value="1"/>
</dbReference>
<keyword evidence="3" id="KW-1185">Reference proteome</keyword>
<dbReference type="PANTHER" id="PTHR12121">
    <property type="entry name" value="CARBON CATABOLITE REPRESSOR PROTEIN 4"/>
    <property type="match status" value="1"/>
</dbReference>
<evidence type="ECO:0000313" key="2">
    <source>
        <dbReference type="EMBL" id="GEJ55309.1"/>
    </source>
</evidence>
<dbReference type="EMBL" id="BJTG01000001">
    <property type="protein sequence ID" value="GEJ55309.1"/>
    <property type="molecule type" value="Genomic_DNA"/>
</dbReference>
<reference evidence="3" key="1">
    <citation type="journal article" date="2020" name="Appl. Environ. Microbiol.">
        <title>Diazotrophic Anaeromyxobacter Isolates from Soils.</title>
        <authorList>
            <person name="Masuda Y."/>
            <person name="Yamanaka H."/>
            <person name="Xu Z.X."/>
            <person name="Shiratori Y."/>
            <person name="Aono T."/>
            <person name="Amachi S."/>
            <person name="Senoo K."/>
            <person name="Itoh H."/>
        </authorList>
    </citation>
    <scope>NUCLEOTIDE SEQUENCE [LARGE SCALE GENOMIC DNA]</scope>
    <source>
        <strain evidence="3">R267</strain>
    </source>
</reference>
<organism evidence="2 3">
    <name type="scientific">Anaeromyxobacter diazotrophicus</name>
    <dbReference type="NCBI Taxonomy" id="2590199"/>
    <lineage>
        <taxon>Bacteria</taxon>
        <taxon>Pseudomonadati</taxon>
        <taxon>Myxococcota</taxon>
        <taxon>Myxococcia</taxon>
        <taxon>Myxococcales</taxon>
        <taxon>Cystobacterineae</taxon>
        <taxon>Anaeromyxobacteraceae</taxon>
        <taxon>Anaeromyxobacter</taxon>
    </lineage>
</organism>
<comment type="caution">
    <text evidence="2">The sequence shown here is derived from an EMBL/GenBank/DDBJ whole genome shotgun (WGS) entry which is preliminary data.</text>
</comment>
<evidence type="ECO:0000259" key="1">
    <source>
        <dbReference type="Pfam" id="PF03372"/>
    </source>
</evidence>
<gene>
    <name evidence="2" type="ORF">AMYX_00500</name>
</gene>
<evidence type="ECO:0000313" key="3">
    <source>
        <dbReference type="Proteomes" id="UP000503640"/>
    </source>
</evidence>
<dbReference type="Proteomes" id="UP000503640">
    <property type="component" value="Unassembled WGS sequence"/>
</dbReference>
<dbReference type="Gene3D" id="3.60.10.10">
    <property type="entry name" value="Endonuclease/exonuclease/phosphatase"/>
    <property type="match status" value="1"/>
</dbReference>
<dbReference type="InterPro" id="IPR005135">
    <property type="entry name" value="Endo/exonuclease/phosphatase"/>
</dbReference>
<dbReference type="InterPro" id="IPR050410">
    <property type="entry name" value="CCR4/nocturin_mRNA_transcr"/>
</dbReference>
<dbReference type="SUPFAM" id="SSF56219">
    <property type="entry name" value="DNase I-like"/>
    <property type="match status" value="1"/>
</dbReference>
<dbReference type="Pfam" id="PF03372">
    <property type="entry name" value="Exo_endo_phos"/>
    <property type="match status" value="1"/>
</dbReference>
<sequence length="317" mass="35947">MPYDPAVPRSPLRVMSYNVRYFGHGLRGLASTRAAQRRIATRLAVLEPLADVVCLQEIETISLRSRVAFRGRRGETQLEAFMHELEAAFAGDARTSPYESFYFRAHVNQLRGVPIYTTGLAILVHRDRLAVDHHNVESPEHITHHHVERWKDRKQTRICAHMRVRTPAGPLHVFNTHLSLPTPFAREFWAERLRMGWGPNQVHEARTLAAFVQRHARGEPFVVCGDFNSAPGSPVFRHLTEEAGFTCAERVCGLCTGLDPRGFPTAGFMRLRMHLDHVFFGNGVHWVDLDGTARFGDRRSPFAGLSDHVPLIGRLRL</sequence>
<proteinExistence type="predicted"/>
<name>A0A7I9VGC8_9BACT</name>
<dbReference type="InterPro" id="IPR036691">
    <property type="entry name" value="Endo/exonu/phosph_ase_sf"/>
</dbReference>
<protein>
    <recommendedName>
        <fullName evidence="1">Endonuclease/exonuclease/phosphatase domain-containing protein</fullName>
    </recommendedName>
</protein>
<dbReference type="AlphaFoldDB" id="A0A7I9VGC8"/>
<accession>A0A7I9VGC8</accession>
<dbReference type="GO" id="GO:0000175">
    <property type="term" value="F:3'-5'-RNA exonuclease activity"/>
    <property type="evidence" value="ECO:0007669"/>
    <property type="project" value="TreeGrafter"/>
</dbReference>
<feature type="domain" description="Endonuclease/exonuclease/phosphatase" evidence="1">
    <location>
        <begin position="15"/>
        <end position="308"/>
    </location>
</feature>